<dbReference type="KEGG" id="pfer:IRI77_35085"/>
<evidence type="ECO:0000313" key="4">
    <source>
        <dbReference type="Proteomes" id="UP000593892"/>
    </source>
</evidence>
<dbReference type="Proteomes" id="UP000593892">
    <property type="component" value="Chromosome"/>
</dbReference>
<dbReference type="SMART" id="SM00028">
    <property type="entry name" value="TPR"/>
    <property type="match status" value="8"/>
</dbReference>
<organism evidence="3 4">
    <name type="scientific">Paludibaculum fermentans</name>
    <dbReference type="NCBI Taxonomy" id="1473598"/>
    <lineage>
        <taxon>Bacteria</taxon>
        <taxon>Pseudomonadati</taxon>
        <taxon>Acidobacteriota</taxon>
        <taxon>Terriglobia</taxon>
        <taxon>Bryobacterales</taxon>
        <taxon>Bryobacteraceae</taxon>
        <taxon>Paludibaculum</taxon>
    </lineage>
</organism>
<evidence type="ECO:0000259" key="2">
    <source>
        <dbReference type="Pfam" id="PF12770"/>
    </source>
</evidence>
<proteinExistence type="predicted"/>
<evidence type="ECO:0000256" key="1">
    <source>
        <dbReference type="PROSITE-ProRule" id="PRU00339"/>
    </source>
</evidence>
<evidence type="ECO:0000313" key="3">
    <source>
        <dbReference type="EMBL" id="QOY87905.1"/>
    </source>
</evidence>
<protein>
    <submittedName>
        <fullName evidence="3">CHAT domain-containing protein</fullName>
    </submittedName>
</protein>
<sequence length="930" mass="101763">MLLSLTLPAAAQSVSVAELLAQGVRAKAEEKWEQARAIYSRARTAAQSASDASSEAVALIGMSEAELSLLHDQAAEQLARQGLVLSERLNDPALIVAALRAVSSVLYQRGAHLANQPLLERLLLLQQQRGDREGIAVAFNNLGNMWRILGDQLKAIDYLSRAEKTFAELGNQGSRAVVLNNIGFAYSSLGDDERSLEFSRKSLALAEGVKDDIRIGSAYNSIGITETYRGNYRESLLALQKSLDAQRRAKNIWSQAEVVNNIGLLYHAQQNHEQAIAYFKEALRLNRTVGDGSIIADAEKNLGDEMLGLNRLPEAAGYYRACLAICRKTGLVSLESEVLRGLAVVLSRQNAFAEADRELQRAVEIQRSLVDPPNLSETYLELARLRLRQTRPEEALAFARQSIEILASIERPEVLWQARLAAGLALERLHRNAEAAHEFEASIAAIESLRTRVTGPPTALPIYLADKLAPYQERVALALAGGRTGEALRFAEQSKSRALSDILRSGHKVLDKSLTPGERQSERAIEKRLAALDLRLAAQPGDSSLKSERDHARRELEALQTGLYTAHPEMAIQRGQSPAFDDAELELLARDTDAVLLDYFVTPQNSYVFVIRQGARPRVVALGAGQAALRLKAAEFHRQLSSNDLAYTASAQDLYRLLIAPLEADLAGAHSLLVLPDGPLWEVAFQALQPTGRKFLIERMNVSYAPSLAVLRETLRLARSRRAEPAKRELLALGNPAGQPPLPDAERQVREIEKLYGAGRSRVLVGAEATQARLRSDAGDYRVLHLASHAVLDPVNPMYSRALLARSGTDPGILEAREFMQYNLKAELLVLSACETARGQAPGGEGINGLLWAAFVAGAPTTVASLWRVESASTSELMISFHRNWLEARRTAQPFGKAASLRKAALRLIAGGKYAHPFYWAGMIVIGSPL</sequence>
<dbReference type="Pfam" id="PF12770">
    <property type="entry name" value="CHAT"/>
    <property type="match status" value="1"/>
</dbReference>
<name>A0A7S7NQF0_PALFE</name>
<gene>
    <name evidence="3" type="ORF">IRI77_35085</name>
</gene>
<feature type="repeat" description="TPR" evidence="1">
    <location>
        <begin position="256"/>
        <end position="289"/>
    </location>
</feature>
<dbReference type="Pfam" id="PF13424">
    <property type="entry name" value="TPR_12"/>
    <property type="match status" value="3"/>
</dbReference>
<dbReference type="SUPFAM" id="SSF48452">
    <property type="entry name" value="TPR-like"/>
    <property type="match status" value="2"/>
</dbReference>
<feature type="domain" description="CHAT" evidence="2">
    <location>
        <begin position="649"/>
        <end position="928"/>
    </location>
</feature>
<dbReference type="PROSITE" id="PS50293">
    <property type="entry name" value="TPR_REGION"/>
    <property type="match status" value="1"/>
</dbReference>
<dbReference type="AlphaFoldDB" id="A0A7S7NQF0"/>
<dbReference type="PROSITE" id="PS50005">
    <property type="entry name" value="TPR"/>
    <property type="match status" value="1"/>
</dbReference>
<keyword evidence="4" id="KW-1185">Reference proteome</keyword>
<accession>A0A7S7NQF0</accession>
<dbReference type="RefSeq" id="WP_194449572.1">
    <property type="nucleotide sequence ID" value="NZ_CP063849.1"/>
</dbReference>
<dbReference type="InterPro" id="IPR019734">
    <property type="entry name" value="TPR_rpt"/>
</dbReference>
<dbReference type="InterPro" id="IPR024983">
    <property type="entry name" value="CHAT_dom"/>
</dbReference>
<reference evidence="3 4" key="1">
    <citation type="submission" date="2020-10" db="EMBL/GenBank/DDBJ databases">
        <title>Complete genome sequence of Paludibaculum fermentans P105T, a facultatively anaerobic acidobacterium capable of dissimilatory Fe(III) reduction.</title>
        <authorList>
            <person name="Dedysh S.N."/>
            <person name="Beletsky A.V."/>
            <person name="Kulichevskaya I.S."/>
            <person name="Mardanov A.V."/>
            <person name="Ravin N.V."/>
        </authorList>
    </citation>
    <scope>NUCLEOTIDE SEQUENCE [LARGE SCALE GENOMIC DNA]</scope>
    <source>
        <strain evidence="3 4">P105</strain>
    </source>
</reference>
<dbReference type="InterPro" id="IPR011990">
    <property type="entry name" value="TPR-like_helical_dom_sf"/>
</dbReference>
<dbReference type="Gene3D" id="1.25.40.10">
    <property type="entry name" value="Tetratricopeptide repeat domain"/>
    <property type="match status" value="2"/>
</dbReference>
<dbReference type="PANTHER" id="PTHR10098">
    <property type="entry name" value="RAPSYN-RELATED"/>
    <property type="match status" value="1"/>
</dbReference>
<dbReference type="EMBL" id="CP063849">
    <property type="protein sequence ID" value="QOY87905.1"/>
    <property type="molecule type" value="Genomic_DNA"/>
</dbReference>
<dbReference type="PANTHER" id="PTHR10098:SF108">
    <property type="entry name" value="TETRATRICOPEPTIDE REPEAT PROTEIN 28"/>
    <property type="match status" value="1"/>
</dbReference>
<keyword evidence="1" id="KW-0802">TPR repeat</keyword>